<dbReference type="Gene3D" id="3.30.70.560">
    <property type="entry name" value="7,8-Dihydro-6-hydroxymethylpterin-pyrophosphokinase HPPK"/>
    <property type="match status" value="1"/>
</dbReference>
<evidence type="ECO:0008006" key="2">
    <source>
        <dbReference type="Google" id="ProtNLM"/>
    </source>
</evidence>
<dbReference type="SUPFAM" id="SSF55083">
    <property type="entry name" value="6-hydroxymethyl-7,8-dihydropterin pyrophosphokinase, HPPK"/>
    <property type="match status" value="1"/>
</dbReference>
<accession>A0AAU8MPV3</accession>
<reference evidence="1" key="1">
    <citation type="submission" date="2024-06" db="EMBL/GenBank/DDBJ databases">
        <authorList>
            <person name="Li S."/>
        </authorList>
    </citation>
    <scope>NUCLEOTIDE SEQUENCE</scope>
    <source>
        <strain evidence="1">SR10</strain>
    </source>
</reference>
<dbReference type="RefSeq" id="WP_363797363.1">
    <property type="nucleotide sequence ID" value="NZ_CP159925.1"/>
</dbReference>
<organism evidence="1">
    <name type="scientific">Lysobacter firmicutimachus</name>
    <dbReference type="NCBI Taxonomy" id="1792846"/>
    <lineage>
        <taxon>Bacteria</taxon>
        <taxon>Pseudomonadati</taxon>
        <taxon>Pseudomonadota</taxon>
        <taxon>Gammaproteobacteria</taxon>
        <taxon>Lysobacterales</taxon>
        <taxon>Lysobacteraceae</taxon>
        <taxon>Lysobacter</taxon>
    </lineage>
</organism>
<dbReference type="EMBL" id="CP159925">
    <property type="protein sequence ID" value="XCO74541.1"/>
    <property type="molecule type" value="Genomic_DNA"/>
</dbReference>
<dbReference type="InterPro" id="IPR035907">
    <property type="entry name" value="Hppk_sf"/>
</dbReference>
<evidence type="ECO:0000313" key="1">
    <source>
        <dbReference type="EMBL" id="XCO74541.1"/>
    </source>
</evidence>
<protein>
    <recommendedName>
        <fullName evidence="2">6-hydroxymethyl-7,8-dihydropterin pyrophosphokinase</fullName>
    </recommendedName>
</protein>
<name>A0AAU8MPV3_9GAMM</name>
<sequence length="184" mass="20218">MSAIALICLGACDGARVENLIVAAARLCAEAGPHGLRGCSDLFADRHRDYRGGVTVNLMLALQIAAADNVAALERRFKQIESDFGRRRDPQRALPVPLDIDLVGLVDTQVRWQPRYDPGRPYLFHGLYQLPLPALKQALDTVAAQRGFVPQRNAEGFYSLAGAGFVERWLRSCDPVADFTAEAR</sequence>
<proteinExistence type="predicted"/>
<dbReference type="AlphaFoldDB" id="A0AAU8MPV3"/>
<gene>
    <name evidence="1" type="ORF">ABU614_19520</name>
</gene>